<evidence type="ECO:0000256" key="1">
    <source>
        <dbReference type="ARBA" id="ARBA00001974"/>
    </source>
</evidence>
<dbReference type="InterPro" id="IPR050416">
    <property type="entry name" value="FAD-linked_Oxidoreductase"/>
</dbReference>
<evidence type="ECO:0000256" key="2">
    <source>
        <dbReference type="ARBA" id="ARBA00005466"/>
    </source>
</evidence>
<comment type="similarity">
    <text evidence="2">Belongs to the oxygen-dependent FAD-linked oxidoreductase family.</text>
</comment>
<keyword evidence="3" id="KW-0285">Flavoprotein</keyword>
<dbReference type="InterPro" id="IPR006094">
    <property type="entry name" value="Oxid_FAD_bind_N"/>
</dbReference>
<protein>
    <submittedName>
        <fullName evidence="8">Putative glucooligosaccharide oxidase</fullName>
    </submittedName>
</protein>
<organism evidence="8">
    <name type="scientific">Rosellinia necatrix</name>
    <name type="common">White root-rot fungus</name>
    <dbReference type="NCBI Taxonomy" id="77044"/>
    <lineage>
        <taxon>Eukaryota</taxon>
        <taxon>Fungi</taxon>
        <taxon>Dikarya</taxon>
        <taxon>Ascomycota</taxon>
        <taxon>Pezizomycotina</taxon>
        <taxon>Sordariomycetes</taxon>
        <taxon>Xylariomycetidae</taxon>
        <taxon>Xylariales</taxon>
        <taxon>Xylariaceae</taxon>
        <taxon>Rosellinia</taxon>
    </lineage>
</organism>
<keyword evidence="4" id="KW-0274">FAD</keyword>
<proteinExistence type="inferred from homology"/>
<name>A0A1S8A6M3_ROSNE</name>
<evidence type="ECO:0000256" key="3">
    <source>
        <dbReference type="ARBA" id="ARBA00022630"/>
    </source>
</evidence>
<reference evidence="8" key="1">
    <citation type="submission" date="2016-03" db="EMBL/GenBank/DDBJ databases">
        <title>Draft genome sequence of Rosellinia necatrix.</title>
        <authorList>
            <person name="Kanematsu S."/>
        </authorList>
    </citation>
    <scope>NUCLEOTIDE SEQUENCE [LARGE SCALE GENOMIC DNA]</scope>
    <source>
        <strain evidence="8">W97</strain>
    </source>
</reference>
<feature type="domain" description="FAD-binding PCMH-type" evidence="7">
    <location>
        <begin position="85"/>
        <end position="192"/>
    </location>
</feature>
<dbReference type="InterPro" id="IPR016167">
    <property type="entry name" value="FAD-bd_PCMH_sub1"/>
</dbReference>
<evidence type="ECO:0000313" key="9">
    <source>
        <dbReference type="Proteomes" id="UP000054516"/>
    </source>
</evidence>
<dbReference type="AlphaFoldDB" id="A0A1S8A6M3"/>
<evidence type="ECO:0000259" key="7">
    <source>
        <dbReference type="PROSITE" id="PS51387"/>
    </source>
</evidence>
<dbReference type="PANTHER" id="PTHR42973">
    <property type="entry name" value="BINDING OXIDOREDUCTASE, PUTATIVE (AFU_ORTHOLOGUE AFUA_1G17690)-RELATED"/>
    <property type="match status" value="1"/>
</dbReference>
<dbReference type="Gene3D" id="3.30.43.10">
    <property type="entry name" value="Uridine Diphospho-n-acetylenolpyruvylglucosamine Reductase, domain 2"/>
    <property type="match status" value="1"/>
</dbReference>
<evidence type="ECO:0000256" key="6">
    <source>
        <dbReference type="SAM" id="MobiDB-lite"/>
    </source>
</evidence>
<dbReference type="SUPFAM" id="SSF56176">
    <property type="entry name" value="FAD-binding/transporter-associated domain-like"/>
    <property type="match status" value="1"/>
</dbReference>
<gene>
    <name evidence="8" type="ORF">SAMD00023353_0900030</name>
</gene>
<comment type="cofactor">
    <cofactor evidence="1">
        <name>FAD</name>
        <dbReference type="ChEBI" id="CHEBI:57692"/>
    </cofactor>
</comment>
<evidence type="ECO:0000313" key="8">
    <source>
        <dbReference type="EMBL" id="GAW25555.1"/>
    </source>
</evidence>
<dbReference type="Gene3D" id="3.30.465.10">
    <property type="match status" value="1"/>
</dbReference>
<dbReference type="GO" id="GO:0071949">
    <property type="term" value="F:FAD binding"/>
    <property type="evidence" value="ECO:0007669"/>
    <property type="project" value="InterPro"/>
</dbReference>
<dbReference type="InterPro" id="IPR036318">
    <property type="entry name" value="FAD-bd_PCMH-like_sf"/>
</dbReference>
<dbReference type="PROSITE" id="PS51387">
    <property type="entry name" value="FAD_PCMH"/>
    <property type="match status" value="1"/>
</dbReference>
<dbReference type="PANTHER" id="PTHR42973:SF39">
    <property type="entry name" value="FAD-BINDING PCMH-TYPE DOMAIN-CONTAINING PROTEIN"/>
    <property type="match status" value="1"/>
</dbReference>
<dbReference type="EMBL" id="DF977454">
    <property type="protein sequence ID" value="GAW25555.1"/>
    <property type="molecule type" value="Genomic_DNA"/>
</dbReference>
<keyword evidence="5" id="KW-0560">Oxidoreductase</keyword>
<feature type="region of interest" description="Disordered" evidence="6">
    <location>
        <begin position="1"/>
        <end position="23"/>
    </location>
</feature>
<accession>A0A1S8A6M3</accession>
<feature type="compositionally biased region" description="Basic and acidic residues" evidence="6">
    <location>
        <begin position="1"/>
        <end position="22"/>
    </location>
</feature>
<dbReference type="Proteomes" id="UP000054516">
    <property type="component" value="Unassembled WGS sequence"/>
</dbReference>
<evidence type="ECO:0000256" key="4">
    <source>
        <dbReference type="ARBA" id="ARBA00022827"/>
    </source>
</evidence>
<dbReference type="Pfam" id="PF01565">
    <property type="entry name" value="FAD_binding_4"/>
    <property type="match status" value="1"/>
</dbReference>
<dbReference type="GO" id="GO:0016491">
    <property type="term" value="F:oxidoreductase activity"/>
    <property type="evidence" value="ECO:0007669"/>
    <property type="project" value="UniProtKB-KW"/>
</dbReference>
<dbReference type="InterPro" id="IPR016166">
    <property type="entry name" value="FAD-bd_PCMH"/>
</dbReference>
<keyword evidence="9" id="KW-1185">Reference proteome</keyword>
<dbReference type="InterPro" id="IPR016169">
    <property type="entry name" value="FAD-bd_PCMH_sub2"/>
</dbReference>
<dbReference type="OrthoDB" id="415825at2759"/>
<evidence type="ECO:0000256" key="5">
    <source>
        <dbReference type="ARBA" id="ARBA00023002"/>
    </source>
</evidence>
<dbReference type="STRING" id="77044.A0A1S8A6M3"/>
<sequence>MPDFKRSLSPTCDERHSGDQTRRYTKATKMRTAIFGLGLLVGLSRAAALNKRAVLADCLAQAGTPIDQRDSKDWEMDTRPFNSLLPYKPDVVAVPTTVEQIQSAVICGAKSGYKVTPKGGGHSYGSYGLGGEDGHLVIQLDRMFAVKLNTETNIATAEPGTRLGHLAVEIWAQGKRAIAHGTCPGYVAVCMI</sequence>